<organism evidence="6 7">
    <name type="scientific">Rhizobium mayense</name>
    <dbReference type="NCBI Taxonomy" id="1312184"/>
    <lineage>
        <taxon>Bacteria</taxon>
        <taxon>Pseudomonadati</taxon>
        <taxon>Pseudomonadota</taxon>
        <taxon>Alphaproteobacteria</taxon>
        <taxon>Hyphomicrobiales</taxon>
        <taxon>Rhizobiaceae</taxon>
        <taxon>Rhizobium/Agrobacterium group</taxon>
        <taxon>Rhizobium</taxon>
    </lineage>
</organism>
<dbReference type="InterPro" id="IPR001647">
    <property type="entry name" value="HTH_TetR"/>
</dbReference>
<dbReference type="Pfam" id="PF00440">
    <property type="entry name" value="TetR_N"/>
    <property type="match status" value="1"/>
</dbReference>
<dbReference type="InterPro" id="IPR009057">
    <property type="entry name" value="Homeodomain-like_sf"/>
</dbReference>
<sequence>MRAAHFYDMDRQVCLFCSVTVMTKPSKRDELVDTALRLFYTRGFHATGIDTILAEAGVAKMTLYKHFRSKDELVLAALQRRDELFRAWLTSSIEQASEKPRERLLALFDALDDWFGERALNALGFHGCAFMKAAGEYDSPDHPVHRAAAEHKQLIVDYLTELAAAAGAADPKALAEELSLLKEGAIVTAQVRNMPNAAQPAKNIARILIDTACETPSE</sequence>
<dbReference type="SUPFAM" id="SSF48498">
    <property type="entry name" value="Tetracyclin repressor-like, C-terminal domain"/>
    <property type="match status" value="1"/>
</dbReference>
<dbReference type="InterPro" id="IPR036271">
    <property type="entry name" value="Tet_transcr_reg_TetR-rel_C_sf"/>
</dbReference>
<dbReference type="PRINTS" id="PR00455">
    <property type="entry name" value="HTHTETR"/>
</dbReference>
<keyword evidence="3" id="KW-0804">Transcription</keyword>
<dbReference type="InterPro" id="IPR011075">
    <property type="entry name" value="TetR_C"/>
</dbReference>
<evidence type="ECO:0000313" key="7">
    <source>
        <dbReference type="Proteomes" id="UP001172645"/>
    </source>
</evidence>
<comment type="caution">
    <text evidence="6">The sequence shown here is derived from an EMBL/GenBank/DDBJ whole genome shotgun (WGS) entry which is preliminary data.</text>
</comment>
<gene>
    <name evidence="6" type="ORF">PY649_19365</name>
</gene>
<evidence type="ECO:0000259" key="5">
    <source>
        <dbReference type="PROSITE" id="PS50977"/>
    </source>
</evidence>
<dbReference type="SUPFAM" id="SSF46689">
    <property type="entry name" value="Homeodomain-like"/>
    <property type="match status" value="1"/>
</dbReference>
<keyword evidence="7" id="KW-1185">Reference proteome</keyword>
<name>A0ABT7JXK2_9HYPH</name>
<dbReference type="Proteomes" id="UP001172645">
    <property type="component" value="Unassembled WGS sequence"/>
</dbReference>
<dbReference type="PANTHER" id="PTHR47506">
    <property type="entry name" value="TRANSCRIPTIONAL REGULATORY PROTEIN"/>
    <property type="match status" value="1"/>
</dbReference>
<keyword evidence="1" id="KW-0805">Transcription regulation</keyword>
<dbReference type="PROSITE" id="PS50977">
    <property type="entry name" value="HTH_TETR_2"/>
    <property type="match status" value="1"/>
</dbReference>
<evidence type="ECO:0000256" key="4">
    <source>
        <dbReference type="PROSITE-ProRule" id="PRU00335"/>
    </source>
</evidence>
<proteinExistence type="predicted"/>
<dbReference type="EMBL" id="JARFYM010000016">
    <property type="protein sequence ID" value="MDL2401067.1"/>
    <property type="molecule type" value="Genomic_DNA"/>
</dbReference>
<evidence type="ECO:0000256" key="1">
    <source>
        <dbReference type="ARBA" id="ARBA00023015"/>
    </source>
</evidence>
<reference evidence="6" key="1">
    <citation type="submission" date="2023-06" db="EMBL/GenBank/DDBJ databases">
        <title>Phylogenetic Diversity of Rhizobium strains.</title>
        <authorList>
            <person name="Moura F.T."/>
            <person name="Helene L.C.F."/>
            <person name="Hungria M."/>
        </authorList>
    </citation>
    <scope>NUCLEOTIDE SEQUENCE</scope>
    <source>
        <strain evidence="6">CCGE526</strain>
    </source>
</reference>
<evidence type="ECO:0000256" key="3">
    <source>
        <dbReference type="ARBA" id="ARBA00023163"/>
    </source>
</evidence>
<feature type="DNA-binding region" description="H-T-H motif" evidence="4">
    <location>
        <begin position="48"/>
        <end position="67"/>
    </location>
</feature>
<accession>A0ABT7JXK2</accession>
<keyword evidence="2 4" id="KW-0238">DNA-binding</keyword>
<feature type="domain" description="HTH tetR-type" evidence="5">
    <location>
        <begin position="25"/>
        <end position="85"/>
    </location>
</feature>
<dbReference type="Pfam" id="PF16925">
    <property type="entry name" value="TetR_C_13"/>
    <property type="match status" value="1"/>
</dbReference>
<protein>
    <submittedName>
        <fullName evidence="6">TetR/AcrR family transcriptional regulator</fullName>
    </submittedName>
</protein>
<evidence type="ECO:0000256" key="2">
    <source>
        <dbReference type="ARBA" id="ARBA00023125"/>
    </source>
</evidence>
<dbReference type="PANTHER" id="PTHR47506:SF1">
    <property type="entry name" value="HTH-TYPE TRANSCRIPTIONAL REGULATOR YJDC"/>
    <property type="match status" value="1"/>
</dbReference>
<dbReference type="RefSeq" id="WP_285870239.1">
    <property type="nucleotide sequence ID" value="NZ_JARFYM010000016.1"/>
</dbReference>
<evidence type="ECO:0000313" key="6">
    <source>
        <dbReference type="EMBL" id="MDL2401067.1"/>
    </source>
</evidence>
<dbReference type="Gene3D" id="1.10.357.10">
    <property type="entry name" value="Tetracycline Repressor, domain 2"/>
    <property type="match status" value="1"/>
</dbReference>